<proteinExistence type="predicted"/>
<gene>
    <name evidence="1" type="ORF">S01H4_59254</name>
</gene>
<dbReference type="AlphaFoldDB" id="X1DQ66"/>
<dbReference type="EMBL" id="BART01034723">
    <property type="protein sequence ID" value="GAH07119.1"/>
    <property type="molecule type" value="Genomic_DNA"/>
</dbReference>
<reference evidence="1" key="1">
    <citation type="journal article" date="2014" name="Front. Microbiol.">
        <title>High frequency of phylogenetically diverse reductive dehalogenase-homologous genes in deep subseafloor sedimentary metagenomes.</title>
        <authorList>
            <person name="Kawai M."/>
            <person name="Futagami T."/>
            <person name="Toyoda A."/>
            <person name="Takaki Y."/>
            <person name="Nishi S."/>
            <person name="Hori S."/>
            <person name="Arai W."/>
            <person name="Tsubouchi T."/>
            <person name="Morono Y."/>
            <person name="Uchiyama I."/>
            <person name="Ito T."/>
            <person name="Fujiyama A."/>
            <person name="Inagaki F."/>
            <person name="Takami H."/>
        </authorList>
    </citation>
    <scope>NUCLEOTIDE SEQUENCE</scope>
    <source>
        <strain evidence="1">Expedition CK06-06</strain>
    </source>
</reference>
<comment type="caution">
    <text evidence="1">The sequence shown here is derived from an EMBL/GenBank/DDBJ whole genome shotgun (WGS) entry which is preliminary data.</text>
</comment>
<sequence length="88" mass="9940">MLPVNGEKTMSRIEGVVISARRTEREGGRTYIIRYRIGKGEHEIRVRENTDTDVSFYPGNKIEIETHGNTITITNYIISGRVTGTKVS</sequence>
<name>X1DQ66_9ZZZZ</name>
<accession>X1DQ66</accession>
<organism evidence="1">
    <name type="scientific">marine sediment metagenome</name>
    <dbReference type="NCBI Taxonomy" id="412755"/>
    <lineage>
        <taxon>unclassified sequences</taxon>
        <taxon>metagenomes</taxon>
        <taxon>ecological metagenomes</taxon>
    </lineage>
</organism>
<evidence type="ECO:0000313" key="1">
    <source>
        <dbReference type="EMBL" id="GAH07119.1"/>
    </source>
</evidence>
<protein>
    <submittedName>
        <fullName evidence="1">Uncharacterized protein</fullName>
    </submittedName>
</protein>